<evidence type="ECO:0000256" key="1">
    <source>
        <dbReference type="SAM" id="MobiDB-lite"/>
    </source>
</evidence>
<dbReference type="AlphaFoldDB" id="A0A4U8UMH8"/>
<dbReference type="Proteomes" id="UP000298663">
    <property type="component" value="Chromosome X"/>
</dbReference>
<gene>
    <name evidence="2" type="ORF">L596_001149</name>
</gene>
<name>A0A4U8UMH8_STECR</name>
<reference evidence="2 3" key="1">
    <citation type="journal article" date="2015" name="Genome Biol.">
        <title>Comparative genomics of Steinernema reveals deeply conserved gene regulatory networks.</title>
        <authorList>
            <person name="Dillman A.R."/>
            <person name="Macchietto M."/>
            <person name="Porter C.F."/>
            <person name="Rogers A."/>
            <person name="Williams B."/>
            <person name="Antoshechkin I."/>
            <person name="Lee M.M."/>
            <person name="Goodwin Z."/>
            <person name="Lu X."/>
            <person name="Lewis E.E."/>
            <person name="Goodrich-Blair H."/>
            <person name="Stock S.P."/>
            <person name="Adams B.J."/>
            <person name="Sternberg P.W."/>
            <person name="Mortazavi A."/>
        </authorList>
    </citation>
    <scope>NUCLEOTIDE SEQUENCE [LARGE SCALE GENOMIC DNA]</scope>
    <source>
        <strain evidence="2 3">ALL</strain>
    </source>
</reference>
<dbReference type="EMBL" id="CM016762">
    <property type="protein sequence ID" value="TMS33405.1"/>
    <property type="molecule type" value="Genomic_DNA"/>
</dbReference>
<evidence type="ECO:0000313" key="3">
    <source>
        <dbReference type="Proteomes" id="UP000298663"/>
    </source>
</evidence>
<dbReference type="EMBL" id="AZBU02000001">
    <property type="protein sequence ID" value="TMS33405.1"/>
    <property type="molecule type" value="Genomic_DNA"/>
</dbReference>
<organism evidence="2 3">
    <name type="scientific">Steinernema carpocapsae</name>
    <name type="common">Entomopathogenic nematode</name>
    <dbReference type="NCBI Taxonomy" id="34508"/>
    <lineage>
        <taxon>Eukaryota</taxon>
        <taxon>Metazoa</taxon>
        <taxon>Ecdysozoa</taxon>
        <taxon>Nematoda</taxon>
        <taxon>Chromadorea</taxon>
        <taxon>Rhabditida</taxon>
        <taxon>Tylenchina</taxon>
        <taxon>Panagrolaimomorpha</taxon>
        <taxon>Strongyloidoidea</taxon>
        <taxon>Steinernematidae</taxon>
        <taxon>Steinernema</taxon>
    </lineage>
</organism>
<reference evidence="2 3" key="2">
    <citation type="journal article" date="2019" name="G3 (Bethesda)">
        <title>Hybrid Assembly of the Genome of the Entomopathogenic Nematode Steinernema carpocapsae Identifies the X-Chromosome.</title>
        <authorList>
            <person name="Serra L."/>
            <person name="Macchietto M."/>
            <person name="Macias-Munoz A."/>
            <person name="McGill C.J."/>
            <person name="Rodriguez I.M."/>
            <person name="Rodriguez B."/>
            <person name="Murad R."/>
            <person name="Mortazavi A."/>
        </authorList>
    </citation>
    <scope>NUCLEOTIDE SEQUENCE [LARGE SCALE GENOMIC DNA]</scope>
    <source>
        <strain evidence="2 3">ALL</strain>
    </source>
</reference>
<sequence>MTGTTREDSTEERLSQEKARRRERRNQQRQRAEERLEQLQRKLSSDYNNQMEEQEKLKTAHLRFAEMVKCHLKCGICLELYSDPIK</sequence>
<feature type="region of interest" description="Disordered" evidence="1">
    <location>
        <begin position="1"/>
        <end position="35"/>
    </location>
</feature>
<protein>
    <submittedName>
        <fullName evidence="2">Uncharacterized protein</fullName>
    </submittedName>
</protein>
<proteinExistence type="predicted"/>
<feature type="compositionally biased region" description="Basic and acidic residues" evidence="1">
    <location>
        <begin position="1"/>
        <end position="20"/>
    </location>
</feature>
<accession>A0A4U8UMH8</accession>
<keyword evidence="3" id="KW-1185">Reference proteome</keyword>
<comment type="caution">
    <text evidence="2">The sequence shown here is derived from an EMBL/GenBank/DDBJ whole genome shotgun (WGS) entry which is preliminary data.</text>
</comment>
<evidence type="ECO:0000313" key="2">
    <source>
        <dbReference type="EMBL" id="TMS33405.1"/>
    </source>
</evidence>